<evidence type="ECO:0000313" key="3">
    <source>
        <dbReference type="Proteomes" id="UP000033457"/>
    </source>
</evidence>
<sequence>MHDVHYQLFDVKRQHVAISAALISNREIFIFDEPTSATLERMLRFFGRKGSLAVFPAYTCYHIKASNY</sequence>
<dbReference type="EMBL" id="CP011312">
    <property type="protein sequence ID" value="AKE41896.1"/>
    <property type="molecule type" value="Genomic_DNA"/>
</dbReference>
<dbReference type="EMBL" id="LR134377">
    <property type="protein sequence ID" value="VEH04442.1"/>
    <property type="molecule type" value="Genomic_DNA"/>
</dbReference>
<dbReference type="AlphaFoldDB" id="A0A0F6TE92"/>
<organism evidence="1 3">
    <name type="scientific">Corynebacterium kutscheri</name>
    <dbReference type="NCBI Taxonomy" id="35755"/>
    <lineage>
        <taxon>Bacteria</taxon>
        <taxon>Bacillati</taxon>
        <taxon>Actinomycetota</taxon>
        <taxon>Actinomycetes</taxon>
        <taxon>Mycobacteriales</taxon>
        <taxon>Corynebacteriaceae</taxon>
        <taxon>Corynebacterium</taxon>
    </lineage>
</organism>
<reference evidence="2 4" key="2">
    <citation type="submission" date="2018-12" db="EMBL/GenBank/DDBJ databases">
        <authorList>
            <consortium name="Pathogen Informatics"/>
        </authorList>
    </citation>
    <scope>NUCLEOTIDE SEQUENCE [LARGE SCALE GENOMIC DNA]</scope>
    <source>
        <strain evidence="2 4">NCTC949</strain>
    </source>
</reference>
<accession>A0A0F6TE92</accession>
<evidence type="ECO:0008006" key="5">
    <source>
        <dbReference type="Google" id="ProtNLM"/>
    </source>
</evidence>
<dbReference type="KEGG" id="cku:UL82_08700"/>
<reference evidence="1 3" key="1">
    <citation type="journal article" date="2015" name="Genome Announc.">
        <title>Complete Genome Sequence of Corynebacterium kutscheri DSM 20755, a Corynebacterial Type Strain with Remarkably Low G+C Content of Chromosomal DNA.</title>
        <authorList>
            <person name="Ruckert C."/>
            <person name="Albersmeier A."/>
            <person name="Winkler A."/>
            <person name="Tauch A."/>
        </authorList>
    </citation>
    <scope>NUCLEOTIDE SEQUENCE [LARGE SCALE GENOMIC DNA]</scope>
    <source>
        <strain evidence="1 3">DSM 20755</strain>
    </source>
</reference>
<keyword evidence="3" id="KW-1185">Reference proteome</keyword>
<evidence type="ECO:0000313" key="4">
    <source>
        <dbReference type="Proteomes" id="UP000271380"/>
    </source>
</evidence>
<dbReference type="Proteomes" id="UP000271380">
    <property type="component" value="Chromosome"/>
</dbReference>
<proteinExistence type="predicted"/>
<protein>
    <recommendedName>
        <fullName evidence="5">ABC transporter domain-containing protein</fullName>
    </recommendedName>
</protein>
<evidence type="ECO:0000313" key="2">
    <source>
        <dbReference type="EMBL" id="VEH04442.1"/>
    </source>
</evidence>
<dbReference type="STRING" id="35755.UL82_08700"/>
<dbReference type="HOGENOM" id="CLU_2786833_0_0_11"/>
<dbReference type="Proteomes" id="UP000033457">
    <property type="component" value="Chromosome"/>
</dbReference>
<evidence type="ECO:0000313" key="1">
    <source>
        <dbReference type="EMBL" id="AKE41896.1"/>
    </source>
</evidence>
<name>A0A0F6TE92_9CORY</name>
<gene>
    <name evidence="2" type="ORF">NCTC949_00090</name>
    <name evidence="1" type="ORF">UL82_08700</name>
</gene>